<reference evidence="3 4" key="1">
    <citation type="submission" date="2015-07" db="EMBL/GenBank/DDBJ databases">
        <title>Emmonsia species relationships and genome sequence.</title>
        <authorList>
            <consortium name="The Broad Institute Genomics Platform"/>
            <person name="Cuomo C.A."/>
            <person name="Munoz J.F."/>
            <person name="Imamovic A."/>
            <person name="Priest M.E."/>
            <person name="Young S."/>
            <person name="Clay O.K."/>
            <person name="McEwen J.G."/>
        </authorList>
    </citation>
    <scope>NUCLEOTIDE SEQUENCE [LARGE SCALE GENOMIC DNA]</scope>
    <source>
        <strain evidence="3 4">UAMH 9510</strain>
    </source>
</reference>
<dbReference type="AlphaFoldDB" id="A0A1J9PDL5"/>
<comment type="caution">
    <text evidence="3">The sequence shown here is derived from an EMBL/GenBank/DDBJ whole genome shotgun (WGS) entry which is preliminary data.</text>
</comment>
<dbReference type="PANTHER" id="PTHR12436:SF4">
    <property type="entry name" value="LEUKOCYTE RECEPTOR CLUSTER MEMBER 8"/>
    <property type="match status" value="1"/>
</dbReference>
<accession>A0A1J9PDL5</accession>
<sequence length="538" mass="61011">MSTAPPPWRATAAPVYSSSASPAYIPVQARRSLYHHVSDPISTAKPEQREPSAPKPADSQPGKSKIDWPPAVRQYVQRSFVPEFQIASVSRTDMEQKLKQVITEAAESNNLYNVDWENLPLPQQMIQNERNNILTSAVVSSAASQSSRVAKSQDVHQQKQQKEKEKDASPMKRKSSEYSAGNDEPESTPPWRKTNTRNDFEDRISYPSAADKRRRIDSSSNNNINSKNSSKFKSNLELRKRRFEDSRSGYQSPQAGSSSRDESPDVGGGPVIGRCQTLEKNYFRLTSAPNPDTVRPLPVLQKMLDLLKKKWRVENNYTYVCDQFKSMRQDLTVQHIKNEFTVNVYEIHARIALEKGDLGEYNQCQTQLRALYSQNLGGHPMEFKAYRILYFIHTRNRTAINDVLADLTPADKLDPSVKHALDVRSALALGNYHRFFQLYLDTPNMGAYLMDMFVDRERLAALACICRAYKPEVKIRFITEELGFESDEQAARFILDHAPEDVLQEKPDGVKLLTGKAGQVFEVAKVEAHKVVDIKGQI</sequence>
<dbReference type="Proteomes" id="UP000182235">
    <property type="component" value="Unassembled WGS sequence"/>
</dbReference>
<dbReference type="InterPro" id="IPR045107">
    <property type="entry name" value="SAC3/GANP/THP3"/>
</dbReference>
<feature type="region of interest" description="Disordered" evidence="1">
    <location>
        <begin position="35"/>
        <end position="69"/>
    </location>
</feature>
<protein>
    <recommendedName>
        <fullName evidence="2">PCI domain-containing protein</fullName>
    </recommendedName>
</protein>
<organism evidence="3 4">
    <name type="scientific">Emergomyces pasteurianus Ep9510</name>
    <dbReference type="NCBI Taxonomy" id="1447872"/>
    <lineage>
        <taxon>Eukaryota</taxon>
        <taxon>Fungi</taxon>
        <taxon>Dikarya</taxon>
        <taxon>Ascomycota</taxon>
        <taxon>Pezizomycotina</taxon>
        <taxon>Eurotiomycetes</taxon>
        <taxon>Eurotiomycetidae</taxon>
        <taxon>Onygenales</taxon>
        <taxon>Ajellomycetaceae</taxon>
        <taxon>Emergomyces</taxon>
    </lineage>
</organism>
<keyword evidence="4" id="KW-1185">Reference proteome</keyword>
<dbReference type="GO" id="GO:0005634">
    <property type="term" value="C:nucleus"/>
    <property type="evidence" value="ECO:0007669"/>
    <property type="project" value="TreeGrafter"/>
</dbReference>
<dbReference type="PANTHER" id="PTHR12436">
    <property type="entry name" value="80 KDA MCM3-ASSOCIATED PROTEIN"/>
    <property type="match status" value="1"/>
</dbReference>
<dbReference type="PROSITE" id="PS50250">
    <property type="entry name" value="PCI"/>
    <property type="match status" value="1"/>
</dbReference>
<proteinExistence type="predicted"/>
<name>A0A1J9PDL5_9EURO</name>
<dbReference type="FunFam" id="1.25.40.990:FF:000006">
    <property type="entry name" value="Putative SAC3/GANP domain protein"/>
    <property type="match status" value="1"/>
</dbReference>
<evidence type="ECO:0000259" key="2">
    <source>
        <dbReference type="PROSITE" id="PS50250"/>
    </source>
</evidence>
<feature type="compositionally biased region" description="Polar residues" evidence="1">
    <location>
        <begin position="248"/>
        <end position="258"/>
    </location>
</feature>
<dbReference type="EMBL" id="LGRN01000244">
    <property type="protein sequence ID" value="OJD14102.1"/>
    <property type="molecule type" value="Genomic_DNA"/>
</dbReference>
<feature type="region of interest" description="Disordered" evidence="1">
    <location>
        <begin position="144"/>
        <end position="271"/>
    </location>
</feature>
<dbReference type="OrthoDB" id="199574at2759"/>
<feature type="compositionally biased region" description="Low complexity" evidence="1">
    <location>
        <begin position="218"/>
        <end position="233"/>
    </location>
</feature>
<dbReference type="Gene3D" id="1.25.40.990">
    <property type="match status" value="1"/>
</dbReference>
<feature type="compositionally biased region" description="Basic and acidic residues" evidence="1">
    <location>
        <begin position="234"/>
        <end position="247"/>
    </location>
</feature>
<evidence type="ECO:0000313" key="3">
    <source>
        <dbReference type="EMBL" id="OJD14102.1"/>
    </source>
</evidence>
<dbReference type="InterPro" id="IPR005062">
    <property type="entry name" value="SAC3/GANP/THP3_conserved"/>
</dbReference>
<feature type="domain" description="PCI" evidence="2">
    <location>
        <begin position="357"/>
        <end position="525"/>
    </location>
</feature>
<dbReference type="InterPro" id="IPR000717">
    <property type="entry name" value="PCI_dom"/>
</dbReference>
<dbReference type="VEuPathDB" id="FungiDB:AJ78_05523"/>
<evidence type="ECO:0000313" key="4">
    <source>
        <dbReference type="Proteomes" id="UP000182235"/>
    </source>
</evidence>
<dbReference type="Pfam" id="PF03399">
    <property type="entry name" value="SAC3_GANP"/>
    <property type="match status" value="1"/>
</dbReference>
<gene>
    <name evidence="3" type="ORF">AJ78_05523</name>
</gene>
<feature type="compositionally biased region" description="Basic and acidic residues" evidence="1">
    <location>
        <begin position="196"/>
        <end position="217"/>
    </location>
</feature>
<feature type="compositionally biased region" description="Basic and acidic residues" evidence="1">
    <location>
        <begin position="151"/>
        <end position="176"/>
    </location>
</feature>
<evidence type="ECO:0000256" key="1">
    <source>
        <dbReference type="SAM" id="MobiDB-lite"/>
    </source>
</evidence>
<dbReference type="STRING" id="1447872.A0A1J9PDL5"/>